<dbReference type="Proteomes" id="UP000065151">
    <property type="component" value="Chromosome"/>
</dbReference>
<dbReference type="STRING" id="121292.AU252_00870"/>
<dbReference type="RefSeq" id="WP_058929107.1">
    <property type="nucleotide sequence ID" value="NZ_CP013747.1"/>
</dbReference>
<sequence>MFVGLETASGVDVVFADYLRNGELRFQRCMLCAHVWLPPRHRCPECLGQDYAWELASGAASLISWVTYHRSTIPEFSDKVPYNVSIVELVEGPRLISRVVNWRAVNLALGLPLQLQIDPQDGEPITEFIAPAGLRKER</sequence>
<dbReference type="PANTHER" id="PTHR34075:SF5">
    <property type="entry name" value="BLR3430 PROTEIN"/>
    <property type="match status" value="1"/>
</dbReference>
<accession>A0A0U3P6T4</accession>
<dbReference type="PANTHER" id="PTHR34075">
    <property type="entry name" value="BLR3430 PROTEIN"/>
    <property type="match status" value="1"/>
</dbReference>
<evidence type="ECO:0000313" key="4">
    <source>
        <dbReference type="Proteomes" id="UP000065151"/>
    </source>
</evidence>
<proteinExistence type="predicted"/>
<dbReference type="Pfam" id="PF01796">
    <property type="entry name" value="OB_ChsH2_C"/>
    <property type="match status" value="1"/>
</dbReference>
<dbReference type="InterPro" id="IPR012340">
    <property type="entry name" value="NA-bd_OB-fold"/>
</dbReference>
<protein>
    <recommendedName>
        <fullName evidence="5">DNA-binding protein</fullName>
    </recommendedName>
</protein>
<name>A0A0U3P6T4_9MICC</name>
<feature type="domain" description="ChsH2 C-terminal OB-fold" evidence="1">
    <location>
        <begin position="53"/>
        <end position="116"/>
    </location>
</feature>
<dbReference type="EMBL" id="CP013747">
    <property type="protein sequence ID" value="ALV39891.1"/>
    <property type="molecule type" value="Genomic_DNA"/>
</dbReference>
<feature type="domain" description="ChsH2 rubredoxin-like zinc ribbon" evidence="2">
    <location>
        <begin position="18"/>
        <end position="51"/>
    </location>
</feature>
<dbReference type="InterPro" id="IPR022002">
    <property type="entry name" value="ChsH2_Znr"/>
</dbReference>
<evidence type="ECO:0008006" key="5">
    <source>
        <dbReference type="Google" id="ProtNLM"/>
    </source>
</evidence>
<evidence type="ECO:0000259" key="1">
    <source>
        <dbReference type="Pfam" id="PF01796"/>
    </source>
</evidence>
<reference evidence="3 4" key="1">
    <citation type="submission" date="2015-12" db="EMBL/GenBank/DDBJ databases">
        <authorList>
            <person name="Shamseldin A."/>
            <person name="Moawad H."/>
            <person name="Abd El-Rahim W.M."/>
            <person name="Sadowsky M.J."/>
        </authorList>
    </citation>
    <scope>NUCLEOTIDE SEQUENCE [LARGE SCALE GENOMIC DNA]</scope>
    <source>
        <strain evidence="3 4">Ar51</strain>
    </source>
</reference>
<dbReference type="AlphaFoldDB" id="A0A0U3P6T4"/>
<dbReference type="InterPro" id="IPR052513">
    <property type="entry name" value="Thioester_dehydratase-like"/>
</dbReference>
<dbReference type="Pfam" id="PF12172">
    <property type="entry name" value="zf-ChsH2"/>
    <property type="match status" value="1"/>
</dbReference>
<evidence type="ECO:0000259" key="2">
    <source>
        <dbReference type="Pfam" id="PF12172"/>
    </source>
</evidence>
<dbReference type="KEGG" id="psul:AU252_00870"/>
<organism evidence="3">
    <name type="scientific">Pseudarthrobacter sulfonivorans</name>
    <dbReference type="NCBI Taxonomy" id="121292"/>
    <lineage>
        <taxon>Bacteria</taxon>
        <taxon>Bacillati</taxon>
        <taxon>Actinomycetota</taxon>
        <taxon>Actinomycetes</taxon>
        <taxon>Micrococcales</taxon>
        <taxon>Micrococcaceae</taxon>
        <taxon>Pseudarthrobacter</taxon>
    </lineage>
</organism>
<evidence type="ECO:0000313" key="3">
    <source>
        <dbReference type="EMBL" id="ALV39891.1"/>
    </source>
</evidence>
<dbReference type="SUPFAM" id="SSF50249">
    <property type="entry name" value="Nucleic acid-binding proteins"/>
    <property type="match status" value="1"/>
</dbReference>
<dbReference type="InterPro" id="IPR002878">
    <property type="entry name" value="ChsH2_C"/>
</dbReference>
<dbReference type="Gene3D" id="6.10.30.10">
    <property type="match status" value="1"/>
</dbReference>
<gene>
    <name evidence="3" type="ORF">AU252_00870</name>
</gene>